<dbReference type="AlphaFoldDB" id="A0AA86VHV2"/>
<gene>
    <name evidence="1" type="ORF">AYBTSS11_LOCUS20643</name>
</gene>
<keyword evidence="2" id="KW-1185">Reference proteome</keyword>
<proteinExistence type="predicted"/>
<dbReference type="Proteomes" id="UP001189624">
    <property type="component" value="Chromosome 6"/>
</dbReference>
<evidence type="ECO:0000313" key="2">
    <source>
        <dbReference type="Proteomes" id="UP001189624"/>
    </source>
</evidence>
<dbReference type="Gramene" id="rna-AYBTSS11_LOCUS20643">
    <property type="protein sequence ID" value="CAJ1965062.1"/>
    <property type="gene ID" value="gene-AYBTSS11_LOCUS20643"/>
</dbReference>
<evidence type="ECO:0000313" key="1">
    <source>
        <dbReference type="EMBL" id="CAJ1965062.1"/>
    </source>
</evidence>
<organism evidence="1 2">
    <name type="scientific">Sphenostylis stenocarpa</name>
    <dbReference type="NCBI Taxonomy" id="92480"/>
    <lineage>
        <taxon>Eukaryota</taxon>
        <taxon>Viridiplantae</taxon>
        <taxon>Streptophyta</taxon>
        <taxon>Embryophyta</taxon>
        <taxon>Tracheophyta</taxon>
        <taxon>Spermatophyta</taxon>
        <taxon>Magnoliopsida</taxon>
        <taxon>eudicotyledons</taxon>
        <taxon>Gunneridae</taxon>
        <taxon>Pentapetalae</taxon>
        <taxon>rosids</taxon>
        <taxon>fabids</taxon>
        <taxon>Fabales</taxon>
        <taxon>Fabaceae</taxon>
        <taxon>Papilionoideae</taxon>
        <taxon>50 kb inversion clade</taxon>
        <taxon>NPAAA clade</taxon>
        <taxon>indigoferoid/millettioid clade</taxon>
        <taxon>Phaseoleae</taxon>
        <taxon>Sphenostylis</taxon>
    </lineage>
</organism>
<reference evidence="1" key="1">
    <citation type="submission" date="2023-10" db="EMBL/GenBank/DDBJ databases">
        <authorList>
            <person name="Domelevo Entfellner J.-B."/>
        </authorList>
    </citation>
    <scope>NUCLEOTIDE SEQUENCE</scope>
</reference>
<sequence length="74" mass="8537">MCGVQGVSDLVKEKWVFVGRVRRGEEPSGGEENQNECDYVSVGKNGLGLRWQRRGRRWDFGDEDSCKRWCGEKE</sequence>
<name>A0AA86VHV2_9FABA</name>
<protein>
    <submittedName>
        <fullName evidence="1">Uncharacterized protein</fullName>
    </submittedName>
</protein>
<dbReference type="EMBL" id="OY731403">
    <property type="protein sequence ID" value="CAJ1965062.1"/>
    <property type="molecule type" value="Genomic_DNA"/>
</dbReference>
<accession>A0AA86VHV2</accession>